<dbReference type="GO" id="GO:0016787">
    <property type="term" value="F:hydrolase activity"/>
    <property type="evidence" value="ECO:0007669"/>
    <property type="project" value="UniProtKB-KW"/>
</dbReference>
<dbReference type="InterPro" id="IPR004130">
    <property type="entry name" value="Gpn"/>
</dbReference>
<dbReference type="CDD" id="cd00882">
    <property type="entry name" value="Ras_like_GTPase"/>
    <property type="match status" value="1"/>
</dbReference>
<dbReference type="Pfam" id="PF03029">
    <property type="entry name" value="ATP_bind_1"/>
    <property type="match status" value="1"/>
</dbReference>
<dbReference type="PRINTS" id="PR00449">
    <property type="entry name" value="RASTRNSFRMNG"/>
</dbReference>
<dbReference type="Gene3D" id="3.40.50.300">
    <property type="entry name" value="P-loop containing nucleotide triphosphate hydrolases"/>
    <property type="match status" value="1"/>
</dbReference>
<accession>A0A239B7Y7</accession>
<comment type="similarity">
    <text evidence="1">Belongs to the GPN-loop GTPase family.</text>
</comment>
<sequence length="208" mass="22637">MDLRSSDPLVVAGPRSEDALPETAAAAVKIVIVGGFGVGKTTLVRSVSEIRPLTTEETMTQAGVGVDDTAGVERKTATTVAMDFGRISINRELVLYLFGTPGQQRFWFLWNGLFEGALGAVVLVDTRRLEVSFDVIGRLEERGVPFVVAINTFPEAPPHPVEELRAALDLPEHVPIVHCDARKRDSSRDVLLTLMRYLHSLALSTEAS</sequence>
<organism evidence="5 6">
    <name type="scientific">Actinacidiphila glaucinigra</name>
    <dbReference type="NCBI Taxonomy" id="235986"/>
    <lineage>
        <taxon>Bacteria</taxon>
        <taxon>Bacillati</taxon>
        <taxon>Actinomycetota</taxon>
        <taxon>Actinomycetes</taxon>
        <taxon>Kitasatosporales</taxon>
        <taxon>Streptomycetaceae</taxon>
        <taxon>Actinacidiphila</taxon>
    </lineage>
</organism>
<dbReference type="GO" id="GO:0005525">
    <property type="term" value="F:GTP binding"/>
    <property type="evidence" value="ECO:0007669"/>
    <property type="project" value="UniProtKB-KW"/>
</dbReference>
<dbReference type="PANTHER" id="PTHR42708:SF1">
    <property type="entry name" value="GLIDING MOTILITY PROTEIN MGLA"/>
    <property type="match status" value="1"/>
</dbReference>
<keyword evidence="6" id="KW-1185">Reference proteome</keyword>
<evidence type="ECO:0000256" key="2">
    <source>
        <dbReference type="ARBA" id="ARBA00022741"/>
    </source>
</evidence>
<name>A0A239B7Y7_9ACTN</name>
<dbReference type="RefSeq" id="WP_089222570.1">
    <property type="nucleotide sequence ID" value="NZ_FZOF01000002.1"/>
</dbReference>
<keyword evidence="3" id="KW-0378">Hydrolase</keyword>
<evidence type="ECO:0000256" key="1">
    <source>
        <dbReference type="ARBA" id="ARBA00005290"/>
    </source>
</evidence>
<dbReference type="PANTHER" id="PTHR42708">
    <property type="entry name" value="ATP/GTP-BINDING PROTEIN-RELATED"/>
    <property type="match status" value="1"/>
</dbReference>
<keyword evidence="5" id="KW-0675">Receptor</keyword>
<evidence type="ECO:0000256" key="3">
    <source>
        <dbReference type="ARBA" id="ARBA00022801"/>
    </source>
</evidence>
<proteinExistence type="inferred from homology"/>
<reference evidence="5 6" key="1">
    <citation type="submission" date="2017-06" db="EMBL/GenBank/DDBJ databases">
        <authorList>
            <person name="Kim H.J."/>
            <person name="Triplett B.A."/>
        </authorList>
    </citation>
    <scope>NUCLEOTIDE SEQUENCE [LARGE SCALE GENOMIC DNA]</scope>
    <source>
        <strain evidence="5 6">CGMCC 4.1858</strain>
    </source>
</reference>
<evidence type="ECO:0000256" key="4">
    <source>
        <dbReference type="ARBA" id="ARBA00023134"/>
    </source>
</evidence>
<keyword evidence="2" id="KW-0547">Nucleotide-binding</keyword>
<dbReference type="AlphaFoldDB" id="A0A239B7Y7"/>
<dbReference type="InterPro" id="IPR027417">
    <property type="entry name" value="P-loop_NTPase"/>
</dbReference>
<dbReference type="EMBL" id="FZOF01000002">
    <property type="protein sequence ID" value="SNS03879.1"/>
    <property type="molecule type" value="Genomic_DNA"/>
</dbReference>
<evidence type="ECO:0000313" key="5">
    <source>
        <dbReference type="EMBL" id="SNS03879.1"/>
    </source>
</evidence>
<dbReference type="OrthoDB" id="4319884at2"/>
<protein>
    <submittedName>
        <fullName evidence="5">Signal recognition particle receptor subunit beta, a GTPase</fullName>
    </submittedName>
</protein>
<dbReference type="InterPro" id="IPR052705">
    <property type="entry name" value="Gliding_Motility_GTPase"/>
</dbReference>
<gene>
    <name evidence="5" type="ORF">SAMN05216252_102439</name>
</gene>
<dbReference type="Proteomes" id="UP000198280">
    <property type="component" value="Unassembled WGS sequence"/>
</dbReference>
<evidence type="ECO:0000313" key="6">
    <source>
        <dbReference type="Proteomes" id="UP000198280"/>
    </source>
</evidence>
<dbReference type="SUPFAM" id="SSF52540">
    <property type="entry name" value="P-loop containing nucleoside triphosphate hydrolases"/>
    <property type="match status" value="1"/>
</dbReference>
<keyword evidence="4" id="KW-0342">GTP-binding</keyword>